<evidence type="ECO:0000256" key="3">
    <source>
        <dbReference type="ARBA" id="ARBA00022723"/>
    </source>
</evidence>
<evidence type="ECO:0000313" key="9">
    <source>
        <dbReference type="Proteomes" id="UP000002033"/>
    </source>
</evidence>
<feature type="binding site" evidence="5">
    <location>
        <position position="140"/>
    </location>
    <ligand>
        <name>substrate</name>
    </ligand>
</feature>
<dbReference type="EMBL" id="CP002083">
    <property type="protein sequence ID" value="ADJ25035.1"/>
    <property type="molecule type" value="Genomic_DNA"/>
</dbReference>
<feature type="binding site" evidence="5">
    <location>
        <position position="82"/>
    </location>
    <ligand>
        <name>substrate</name>
    </ligand>
</feature>
<dbReference type="GO" id="GO:0006107">
    <property type="term" value="P:oxaloacetate metabolic process"/>
    <property type="evidence" value="ECO:0007669"/>
    <property type="project" value="TreeGrafter"/>
</dbReference>
<name>D8JWS7_HYPDA</name>
<keyword evidence="4 6" id="KW-0460">Magnesium</keyword>
<dbReference type="GO" id="GO:0000287">
    <property type="term" value="F:magnesium ion binding"/>
    <property type="evidence" value="ECO:0007669"/>
    <property type="project" value="TreeGrafter"/>
</dbReference>
<proteinExistence type="inferred from homology"/>
<dbReference type="PANTHER" id="PTHR32308">
    <property type="entry name" value="LYASE BETA SUBUNIT, PUTATIVE (AFU_ORTHOLOGUE AFUA_4G13030)-RELATED"/>
    <property type="match status" value="1"/>
</dbReference>
<keyword evidence="8" id="KW-0456">Lyase</keyword>
<dbReference type="OrthoDB" id="9800547at2"/>
<keyword evidence="3 6" id="KW-0479">Metal-binding</keyword>
<keyword evidence="9" id="KW-1185">Reference proteome</keyword>
<evidence type="ECO:0000259" key="7">
    <source>
        <dbReference type="Pfam" id="PF03328"/>
    </source>
</evidence>
<dbReference type="InterPro" id="IPR040442">
    <property type="entry name" value="Pyrv_kinase-like_dom_sf"/>
</dbReference>
<accession>D8JWS7</accession>
<dbReference type="HOGENOM" id="CLU_044864_0_1_5"/>
<dbReference type="Gene3D" id="3.20.20.60">
    <property type="entry name" value="Phosphoenolpyruvate-binding domains"/>
    <property type="match status" value="1"/>
</dbReference>
<dbReference type="STRING" id="582899.Hden_3242"/>
<dbReference type="AlphaFoldDB" id="D8JWS7"/>
<dbReference type="eggNOG" id="COG2301">
    <property type="taxonomic scope" value="Bacteria"/>
</dbReference>
<dbReference type="EC" id="4.1.3.34" evidence="8"/>
<dbReference type="InterPro" id="IPR005000">
    <property type="entry name" value="Aldolase/citrate-lyase_domain"/>
</dbReference>
<feature type="binding site" evidence="6">
    <location>
        <position position="140"/>
    </location>
    <ligand>
        <name>Mg(2+)</name>
        <dbReference type="ChEBI" id="CHEBI:18420"/>
    </ligand>
</feature>
<dbReference type="KEGG" id="hdn:Hden_3242"/>
<comment type="similarity">
    <text evidence="2">Belongs to the HpcH/HpaI aldolase family.</text>
</comment>
<evidence type="ECO:0000256" key="4">
    <source>
        <dbReference type="ARBA" id="ARBA00022842"/>
    </source>
</evidence>
<organism evidence="8 9">
    <name type="scientific">Hyphomicrobium denitrificans (strain ATCC 51888 / DSM 1869 / NCIMB 11706 / TK 0415)</name>
    <dbReference type="NCBI Taxonomy" id="582899"/>
    <lineage>
        <taxon>Bacteria</taxon>
        <taxon>Pseudomonadati</taxon>
        <taxon>Pseudomonadota</taxon>
        <taxon>Alphaproteobacteria</taxon>
        <taxon>Hyphomicrobiales</taxon>
        <taxon>Hyphomicrobiaceae</taxon>
        <taxon>Hyphomicrobium</taxon>
    </lineage>
</organism>
<dbReference type="Proteomes" id="UP000002033">
    <property type="component" value="Chromosome"/>
</dbReference>
<dbReference type="PANTHER" id="PTHR32308:SF10">
    <property type="entry name" value="CITRATE LYASE SUBUNIT BETA"/>
    <property type="match status" value="1"/>
</dbReference>
<evidence type="ECO:0000256" key="5">
    <source>
        <dbReference type="PIRSR" id="PIRSR015582-1"/>
    </source>
</evidence>
<dbReference type="PIRSF" id="PIRSF015582">
    <property type="entry name" value="Cit_lyase_B"/>
    <property type="match status" value="1"/>
</dbReference>
<sequence length="313" mass="33978">MVRRTIPAAPEPTPMAMRPRRSVLYVPGDNERAIDKAKTLAADSIILDLEDSVAPANKELARKQTVAAIHAGEFGSHEVILRVNPIETPWGMADLQAAIAAVPDAILVPKVSQSGDIVGTAKVLKAADADARIRLWAMIETPMGIINAREIAACGPDPDNRLACFVVGTNDLLKESRARAGSNRFAVVPWLAMTLVAARAYGLDVIDGVYNDFKDDSGFRAECEHGRTLGMDGKTLIHPSQVAPCNEIFSPSDDEVTWATKIIKAFEQPENARKGVITVEGRMVERLHLVMAKRVAAIADAIDARARIEEPWF</sequence>
<dbReference type="Pfam" id="PF03328">
    <property type="entry name" value="HpcH_HpaI"/>
    <property type="match status" value="1"/>
</dbReference>
<comment type="cofactor">
    <cofactor evidence="1">
        <name>Mg(2+)</name>
        <dbReference type="ChEBI" id="CHEBI:18420"/>
    </cofactor>
</comment>
<feature type="domain" description="HpcH/HpaI aldolase/citrate lyase" evidence="7">
    <location>
        <begin position="21"/>
        <end position="239"/>
    </location>
</feature>
<evidence type="ECO:0000256" key="1">
    <source>
        <dbReference type="ARBA" id="ARBA00001946"/>
    </source>
</evidence>
<protein>
    <submittedName>
        <fullName evidence="8">Citryl-CoA lyase</fullName>
        <ecNumber evidence="8">4.1.3.34</ecNumber>
    </submittedName>
</protein>
<dbReference type="GO" id="GO:0008816">
    <property type="term" value="F:citryl-CoA lyase activity"/>
    <property type="evidence" value="ECO:0007669"/>
    <property type="project" value="UniProtKB-EC"/>
</dbReference>
<reference evidence="9" key="1">
    <citation type="journal article" date="2011" name="J. Bacteriol.">
        <title>Genome sequences of eight morphologically diverse alphaproteobacteria.</title>
        <authorList>
            <consortium name="US DOE Joint Genome Institute"/>
            <person name="Brown P.J."/>
            <person name="Kysela D.T."/>
            <person name="Buechlein A."/>
            <person name="Hemmerich C."/>
            <person name="Brun Y.V."/>
        </authorList>
    </citation>
    <scope>NUCLEOTIDE SEQUENCE [LARGE SCALE GENOMIC DNA]</scope>
    <source>
        <strain evidence="9">ATCC 51888 / DSM 1869 / NCIB 11706 / TK 0415</strain>
    </source>
</reference>
<feature type="binding site" evidence="6">
    <location>
        <position position="171"/>
    </location>
    <ligand>
        <name>Mg(2+)</name>
        <dbReference type="ChEBI" id="CHEBI:18420"/>
    </ligand>
</feature>
<dbReference type="SUPFAM" id="SSF51621">
    <property type="entry name" value="Phosphoenolpyruvate/pyruvate domain"/>
    <property type="match status" value="1"/>
</dbReference>
<dbReference type="InterPro" id="IPR015813">
    <property type="entry name" value="Pyrv/PenolPyrv_kinase-like_dom"/>
</dbReference>
<dbReference type="RefSeq" id="WP_013217194.1">
    <property type="nucleotide sequence ID" value="NC_014313.1"/>
</dbReference>
<evidence type="ECO:0000256" key="6">
    <source>
        <dbReference type="PIRSR" id="PIRSR015582-2"/>
    </source>
</evidence>
<evidence type="ECO:0000313" key="8">
    <source>
        <dbReference type="EMBL" id="ADJ25035.1"/>
    </source>
</evidence>
<dbReference type="InterPro" id="IPR011206">
    <property type="entry name" value="Citrate_lyase_beta/mcl1/mcl2"/>
</dbReference>
<gene>
    <name evidence="8" type="ordered locus">Hden_3242</name>
</gene>
<evidence type="ECO:0000256" key="2">
    <source>
        <dbReference type="ARBA" id="ARBA00005568"/>
    </source>
</evidence>